<proteinExistence type="predicted"/>
<dbReference type="RefSeq" id="WP_184831804.1">
    <property type="nucleotide sequence ID" value="NZ_JACHMN010000001.1"/>
</dbReference>
<comment type="caution">
    <text evidence="1">The sequence shown here is derived from an EMBL/GenBank/DDBJ whole genome shotgun (WGS) entry which is preliminary data.</text>
</comment>
<name>A0A841BKJ3_9ACTN</name>
<sequence>MSDTVLLDGASVPLAVQVMVAVFVPEQVAHDAVAAVKVAPPPPTVFVATN</sequence>
<dbReference type="AlphaFoldDB" id="A0A841BKJ3"/>
<keyword evidence="2" id="KW-1185">Reference proteome</keyword>
<protein>
    <submittedName>
        <fullName evidence="1">Uncharacterized protein</fullName>
    </submittedName>
</protein>
<evidence type="ECO:0000313" key="1">
    <source>
        <dbReference type="EMBL" id="MBB5867272.1"/>
    </source>
</evidence>
<accession>A0A841BKJ3</accession>
<dbReference type="EMBL" id="JACHMN010000001">
    <property type="protein sequence ID" value="MBB5867272.1"/>
    <property type="molecule type" value="Genomic_DNA"/>
</dbReference>
<reference evidence="1 2" key="1">
    <citation type="submission" date="2020-08" db="EMBL/GenBank/DDBJ databases">
        <title>Sequencing the genomes of 1000 actinobacteria strains.</title>
        <authorList>
            <person name="Klenk H.-P."/>
        </authorList>
    </citation>
    <scope>NUCLEOTIDE SEQUENCE [LARGE SCALE GENOMIC DNA]</scope>
    <source>
        <strain evidence="1 2">DSM 45362</strain>
    </source>
</reference>
<dbReference type="Proteomes" id="UP000587527">
    <property type="component" value="Unassembled WGS sequence"/>
</dbReference>
<evidence type="ECO:0000313" key="2">
    <source>
        <dbReference type="Proteomes" id="UP000587527"/>
    </source>
</evidence>
<organism evidence="1 2">
    <name type="scientific">Allocatelliglobosispora scoriae</name>
    <dbReference type="NCBI Taxonomy" id="643052"/>
    <lineage>
        <taxon>Bacteria</taxon>
        <taxon>Bacillati</taxon>
        <taxon>Actinomycetota</taxon>
        <taxon>Actinomycetes</taxon>
        <taxon>Micromonosporales</taxon>
        <taxon>Micromonosporaceae</taxon>
        <taxon>Allocatelliglobosispora</taxon>
    </lineage>
</organism>
<gene>
    <name evidence="1" type="ORF">F4553_000651</name>
</gene>